<evidence type="ECO:0000313" key="5">
    <source>
        <dbReference type="EMBL" id="KAJ5731821.1"/>
    </source>
</evidence>
<evidence type="ECO:0000256" key="3">
    <source>
        <dbReference type="ARBA" id="ARBA00049194"/>
    </source>
</evidence>
<name>A0AAD6HPC8_9EURO</name>
<comment type="catalytic activity">
    <reaction evidence="3">
        <text>an aldehyde + NAD(+) + H2O = a carboxylate + NADH + 2 H(+)</text>
        <dbReference type="Rhea" id="RHEA:16185"/>
        <dbReference type="ChEBI" id="CHEBI:15377"/>
        <dbReference type="ChEBI" id="CHEBI:15378"/>
        <dbReference type="ChEBI" id="CHEBI:17478"/>
        <dbReference type="ChEBI" id="CHEBI:29067"/>
        <dbReference type="ChEBI" id="CHEBI:57540"/>
        <dbReference type="ChEBI" id="CHEBI:57945"/>
        <dbReference type="EC" id="1.2.1.3"/>
    </reaction>
</comment>
<sequence length="307" mass="33357">MASLLLIEDVIEDDETRIVIRRHVPLGVVGVIVPWNFPLMIATGKIVPALLTGNVPIVKPSGYPPSPGVMQSLRGDDNSGPWLTAHPGIDKISFTGSIATGSVYYRALAGHGNVDGNDPAIVFPDIDVKNVAETVEILCRILRIVRLESDLPKFEASLCAKPHFDKFRDVLARQVESCTVGDGSKTGISHGPLQNDMQYSLVKIFFEGIDEQGWKAIIGGRIEPSSGYMVTPTIIDRHPDNSRIVVEERFGDSIVPLLSWDDEAEVIDLSPTAPFGGRKESGVGVEWGLNGLKGFCNTQTLFLKKSV</sequence>
<dbReference type="Gene3D" id="3.40.309.10">
    <property type="entry name" value="Aldehyde Dehydrogenase, Chain A, domain 2"/>
    <property type="match status" value="1"/>
</dbReference>
<dbReference type="GO" id="GO:0004029">
    <property type="term" value="F:aldehyde dehydrogenase (NAD+) activity"/>
    <property type="evidence" value="ECO:0007669"/>
    <property type="project" value="UniProtKB-EC"/>
</dbReference>
<reference evidence="5" key="2">
    <citation type="submission" date="2023-01" db="EMBL/GenBank/DDBJ databases">
        <authorList>
            <person name="Petersen C."/>
        </authorList>
    </citation>
    <scope>NUCLEOTIDE SEQUENCE</scope>
    <source>
        <strain evidence="5">IBT 17514</strain>
    </source>
</reference>
<gene>
    <name evidence="5" type="ORF">N7493_003302</name>
</gene>
<feature type="domain" description="Aldehyde dehydrogenase" evidence="4">
    <location>
        <begin position="160"/>
        <end position="269"/>
    </location>
</feature>
<dbReference type="InterPro" id="IPR016163">
    <property type="entry name" value="Ald_DH_C"/>
</dbReference>
<evidence type="ECO:0000256" key="2">
    <source>
        <dbReference type="ARBA" id="ARBA00024226"/>
    </source>
</evidence>
<protein>
    <recommendedName>
        <fullName evidence="2">aldehyde dehydrogenase (NAD(+))</fullName>
        <ecNumber evidence="2">1.2.1.3</ecNumber>
    </recommendedName>
</protein>
<comment type="caution">
    <text evidence="5">The sequence shown here is derived from an EMBL/GenBank/DDBJ whole genome shotgun (WGS) entry which is preliminary data.</text>
</comment>
<keyword evidence="6" id="KW-1185">Reference proteome</keyword>
<dbReference type="EC" id="1.2.1.3" evidence="2"/>
<comment type="similarity">
    <text evidence="1">Belongs to the aldehyde dehydrogenase family.</text>
</comment>
<accession>A0AAD6HPC8</accession>
<dbReference type="AlphaFoldDB" id="A0AAD6HPC8"/>
<dbReference type="Gene3D" id="3.40.605.10">
    <property type="entry name" value="Aldehyde Dehydrogenase, Chain A, domain 1"/>
    <property type="match status" value="1"/>
</dbReference>
<dbReference type="Proteomes" id="UP001215712">
    <property type="component" value="Unassembled WGS sequence"/>
</dbReference>
<proteinExistence type="inferred from homology"/>
<dbReference type="InterPro" id="IPR016161">
    <property type="entry name" value="Ald_DH/histidinol_DH"/>
</dbReference>
<dbReference type="Pfam" id="PF00171">
    <property type="entry name" value="Aldedh"/>
    <property type="match status" value="2"/>
</dbReference>
<evidence type="ECO:0000256" key="1">
    <source>
        <dbReference type="ARBA" id="ARBA00009986"/>
    </source>
</evidence>
<dbReference type="InterPro" id="IPR016162">
    <property type="entry name" value="Ald_DH_N"/>
</dbReference>
<feature type="domain" description="Aldehyde dehydrogenase" evidence="4">
    <location>
        <begin position="12"/>
        <end position="134"/>
    </location>
</feature>
<reference evidence="5" key="1">
    <citation type="journal article" date="2023" name="IMA Fungus">
        <title>Comparative genomic study of the Penicillium genus elucidates a diverse pangenome and 15 lateral gene transfer events.</title>
        <authorList>
            <person name="Petersen C."/>
            <person name="Sorensen T."/>
            <person name="Nielsen M.R."/>
            <person name="Sondergaard T.E."/>
            <person name="Sorensen J.L."/>
            <person name="Fitzpatrick D.A."/>
            <person name="Frisvad J.C."/>
            <person name="Nielsen K.L."/>
        </authorList>
    </citation>
    <scope>NUCLEOTIDE SEQUENCE</scope>
    <source>
        <strain evidence="5">IBT 17514</strain>
    </source>
</reference>
<evidence type="ECO:0000259" key="4">
    <source>
        <dbReference type="Pfam" id="PF00171"/>
    </source>
</evidence>
<evidence type="ECO:0000313" key="6">
    <source>
        <dbReference type="Proteomes" id="UP001215712"/>
    </source>
</evidence>
<dbReference type="PANTHER" id="PTHR11699">
    <property type="entry name" value="ALDEHYDE DEHYDROGENASE-RELATED"/>
    <property type="match status" value="1"/>
</dbReference>
<dbReference type="EMBL" id="JAQJAN010000004">
    <property type="protein sequence ID" value="KAJ5731821.1"/>
    <property type="molecule type" value="Genomic_DNA"/>
</dbReference>
<dbReference type="SUPFAM" id="SSF53720">
    <property type="entry name" value="ALDH-like"/>
    <property type="match status" value="1"/>
</dbReference>
<dbReference type="InterPro" id="IPR015590">
    <property type="entry name" value="Aldehyde_DH_dom"/>
</dbReference>
<organism evidence="5 6">
    <name type="scientific">Penicillium malachiteum</name>
    <dbReference type="NCBI Taxonomy" id="1324776"/>
    <lineage>
        <taxon>Eukaryota</taxon>
        <taxon>Fungi</taxon>
        <taxon>Dikarya</taxon>
        <taxon>Ascomycota</taxon>
        <taxon>Pezizomycotina</taxon>
        <taxon>Eurotiomycetes</taxon>
        <taxon>Eurotiomycetidae</taxon>
        <taxon>Eurotiales</taxon>
        <taxon>Aspergillaceae</taxon>
        <taxon>Penicillium</taxon>
    </lineage>
</organism>